<evidence type="ECO:0000256" key="3">
    <source>
        <dbReference type="ARBA" id="ARBA00023054"/>
    </source>
</evidence>
<dbReference type="Gene3D" id="1.10.10.60">
    <property type="entry name" value="Homeodomain-like"/>
    <property type="match status" value="1"/>
</dbReference>
<protein>
    <submittedName>
        <fullName evidence="9">TetR/AcrR family transcriptional regulator</fullName>
    </submittedName>
</protein>
<accession>A0A5C4NPG2</accession>
<organism evidence="9 10">
    <name type="scientific">Janthinobacterium lividum</name>
    <dbReference type="NCBI Taxonomy" id="29581"/>
    <lineage>
        <taxon>Bacteria</taxon>
        <taxon>Pseudomonadati</taxon>
        <taxon>Pseudomonadota</taxon>
        <taxon>Betaproteobacteria</taxon>
        <taxon>Burkholderiales</taxon>
        <taxon>Oxalobacteraceae</taxon>
        <taxon>Janthinobacterium</taxon>
    </lineage>
</organism>
<feature type="DNA-binding region" description="H-T-H motif" evidence="6">
    <location>
        <begin position="47"/>
        <end position="66"/>
    </location>
</feature>
<dbReference type="InterPro" id="IPR050109">
    <property type="entry name" value="HTH-type_TetR-like_transc_reg"/>
</dbReference>
<dbReference type="PRINTS" id="PR00455">
    <property type="entry name" value="HTHTETR"/>
</dbReference>
<name>A0A5C4NPG2_9BURK</name>
<feature type="region of interest" description="Disordered" evidence="7">
    <location>
        <begin position="1"/>
        <end position="21"/>
    </location>
</feature>
<dbReference type="GO" id="GO:0000976">
    <property type="term" value="F:transcription cis-regulatory region binding"/>
    <property type="evidence" value="ECO:0007669"/>
    <property type="project" value="TreeGrafter"/>
</dbReference>
<evidence type="ECO:0000259" key="8">
    <source>
        <dbReference type="PROSITE" id="PS50977"/>
    </source>
</evidence>
<dbReference type="PROSITE" id="PS01081">
    <property type="entry name" value="HTH_TETR_1"/>
    <property type="match status" value="1"/>
</dbReference>
<dbReference type="AlphaFoldDB" id="A0A5C4NPG2"/>
<keyword evidence="4 6" id="KW-0238">DNA-binding</keyword>
<keyword evidence="2" id="KW-0805">Transcription regulation</keyword>
<dbReference type="PANTHER" id="PTHR30055:SF183">
    <property type="entry name" value="NUCLEOID OCCLUSION FACTOR SLMA"/>
    <property type="match status" value="1"/>
</dbReference>
<evidence type="ECO:0000256" key="7">
    <source>
        <dbReference type="SAM" id="MobiDB-lite"/>
    </source>
</evidence>
<dbReference type="Gene3D" id="1.10.357.10">
    <property type="entry name" value="Tetracycline Repressor, domain 2"/>
    <property type="match status" value="1"/>
</dbReference>
<sequence length="222" mass="24200">MKVKTPPADMPSRPALRPRTKPAEVRLDELMAAAERLFLAQGVEATTINEIVEAAQVAKGTFYHYFTSKNDMLDALGKRYTGQFLASVEAALDCCAADDWAGRLRAWIHANVDTYVKTYRTHDIVYTNHHHHNRSNQAKNAILDQLLAIIEGGRAAGVWSPEQPRVVALLIYSGVHGATDDVIAAQTGDCLPFARSLSDACLRMLAVTSQDCPGTSPRGTPA</sequence>
<dbReference type="SUPFAM" id="SSF46689">
    <property type="entry name" value="Homeodomain-like"/>
    <property type="match status" value="1"/>
</dbReference>
<dbReference type="Pfam" id="PF00440">
    <property type="entry name" value="TetR_N"/>
    <property type="match status" value="1"/>
</dbReference>
<keyword evidence="3" id="KW-0175">Coiled coil</keyword>
<keyword evidence="1" id="KW-0678">Repressor</keyword>
<evidence type="ECO:0000256" key="5">
    <source>
        <dbReference type="ARBA" id="ARBA00023163"/>
    </source>
</evidence>
<evidence type="ECO:0000256" key="2">
    <source>
        <dbReference type="ARBA" id="ARBA00023015"/>
    </source>
</evidence>
<evidence type="ECO:0000256" key="1">
    <source>
        <dbReference type="ARBA" id="ARBA00022491"/>
    </source>
</evidence>
<comment type="caution">
    <text evidence="9">The sequence shown here is derived from an EMBL/GenBank/DDBJ whole genome shotgun (WGS) entry which is preliminary data.</text>
</comment>
<evidence type="ECO:0000313" key="9">
    <source>
        <dbReference type="EMBL" id="TNC76724.1"/>
    </source>
</evidence>
<proteinExistence type="predicted"/>
<gene>
    <name evidence="9" type="ORF">FHI69_13560</name>
</gene>
<dbReference type="PANTHER" id="PTHR30055">
    <property type="entry name" value="HTH-TYPE TRANSCRIPTIONAL REGULATOR RUTR"/>
    <property type="match status" value="1"/>
</dbReference>
<dbReference type="SUPFAM" id="SSF48498">
    <property type="entry name" value="Tetracyclin repressor-like, C-terminal domain"/>
    <property type="match status" value="1"/>
</dbReference>
<dbReference type="InterPro" id="IPR001647">
    <property type="entry name" value="HTH_TetR"/>
</dbReference>
<evidence type="ECO:0000256" key="6">
    <source>
        <dbReference type="PROSITE-ProRule" id="PRU00335"/>
    </source>
</evidence>
<feature type="domain" description="HTH tetR-type" evidence="8">
    <location>
        <begin position="24"/>
        <end position="84"/>
    </location>
</feature>
<evidence type="ECO:0000313" key="10">
    <source>
        <dbReference type="Proteomes" id="UP000305681"/>
    </source>
</evidence>
<dbReference type="PROSITE" id="PS50977">
    <property type="entry name" value="HTH_TETR_2"/>
    <property type="match status" value="1"/>
</dbReference>
<dbReference type="InterPro" id="IPR023772">
    <property type="entry name" value="DNA-bd_HTH_TetR-type_CS"/>
</dbReference>
<dbReference type="InterPro" id="IPR036271">
    <property type="entry name" value="Tet_transcr_reg_TetR-rel_C_sf"/>
</dbReference>
<dbReference type="InterPro" id="IPR009057">
    <property type="entry name" value="Homeodomain-like_sf"/>
</dbReference>
<reference evidence="9 10" key="1">
    <citation type="submission" date="2019-06" db="EMBL/GenBank/DDBJ databases">
        <title>Genome sequence of Janthinobacterium lividum UCD_MED1.</title>
        <authorList>
            <person name="De Leon M.E."/>
            <person name="Jospin G."/>
        </authorList>
    </citation>
    <scope>NUCLEOTIDE SEQUENCE [LARGE SCALE GENOMIC DNA]</scope>
    <source>
        <strain evidence="9 10">UCD_MED1</strain>
    </source>
</reference>
<dbReference type="Proteomes" id="UP000305681">
    <property type="component" value="Unassembled WGS sequence"/>
</dbReference>
<keyword evidence="5" id="KW-0804">Transcription</keyword>
<dbReference type="GO" id="GO:0003700">
    <property type="term" value="F:DNA-binding transcription factor activity"/>
    <property type="evidence" value="ECO:0007669"/>
    <property type="project" value="TreeGrafter"/>
</dbReference>
<dbReference type="EMBL" id="VDGE01000004">
    <property type="protein sequence ID" value="TNC76724.1"/>
    <property type="molecule type" value="Genomic_DNA"/>
</dbReference>
<evidence type="ECO:0000256" key="4">
    <source>
        <dbReference type="ARBA" id="ARBA00023125"/>
    </source>
</evidence>